<proteinExistence type="predicted"/>
<reference evidence="2 3" key="1">
    <citation type="submission" date="2024-02" db="EMBL/GenBank/DDBJ databases">
        <title>High-quality chromosome-scale genome assembly of Pensacola bahiagrass (Paspalum notatum Flugge var. saurae).</title>
        <authorList>
            <person name="Vega J.M."/>
            <person name="Podio M."/>
            <person name="Orjuela J."/>
            <person name="Siena L.A."/>
            <person name="Pessino S.C."/>
            <person name="Combes M.C."/>
            <person name="Mariac C."/>
            <person name="Albertini E."/>
            <person name="Pupilli F."/>
            <person name="Ortiz J.P.A."/>
            <person name="Leblanc O."/>
        </authorList>
    </citation>
    <scope>NUCLEOTIDE SEQUENCE [LARGE SCALE GENOMIC DNA]</scope>
    <source>
        <strain evidence="2">R1</strain>
        <tissue evidence="2">Leaf</tissue>
    </source>
</reference>
<dbReference type="AlphaFoldDB" id="A0AAQ3UQW3"/>
<dbReference type="Proteomes" id="UP001341281">
    <property type="component" value="Chromosome 10"/>
</dbReference>
<gene>
    <name evidence="2" type="ORF">U9M48_041596</name>
</gene>
<sequence>MGVLPSSRHRAPFLQLRTEVEASAAMDADTASADAAQRTPTATRMRWLGGGGEDAVARERRKGKEKGGAKQCGMTGGYEGDDMARAGNVTFACICMYKVYMLKMILFILSCVIIQDNMQQASAYS</sequence>
<protein>
    <submittedName>
        <fullName evidence="2">Uncharacterized protein</fullName>
    </submittedName>
</protein>
<organism evidence="2 3">
    <name type="scientific">Paspalum notatum var. saurae</name>
    <dbReference type="NCBI Taxonomy" id="547442"/>
    <lineage>
        <taxon>Eukaryota</taxon>
        <taxon>Viridiplantae</taxon>
        <taxon>Streptophyta</taxon>
        <taxon>Embryophyta</taxon>
        <taxon>Tracheophyta</taxon>
        <taxon>Spermatophyta</taxon>
        <taxon>Magnoliopsida</taxon>
        <taxon>Liliopsida</taxon>
        <taxon>Poales</taxon>
        <taxon>Poaceae</taxon>
        <taxon>PACMAD clade</taxon>
        <taxon>Panicoideae</taxon>
        <taxon>Andropogonodae</taxon>
        <taxon>Paspaleae</taxon>
        <taxon>Paspalinae</taxon>
        <taxon>Paspalum</taxon>
    </lineage>
</organism>
<feature type="region of interest" description="Disordered" evidence="1">
    <location>
        <begin position="59"/>
        <end position="81"/>
    </location>
</feature>
<name>A0AAQ3UQW3_PASNO</name>
<dbReference type="EMBL" id="CP144754">
    <property type="protein sequence ID" value="WVZ95888.1"/>
    <property type="molecule type" value="Genomic_DNA"/>
</dbReference>
<accession>A0AAQ3UQW3</accession>
<evidence type="ECO:0000256" key="1">
    <source>
        <dbReference type="SAM" id="MobiDB-lite"/>
    </source>
</evidence>
<evidence type="ECO:0000313" key="3">
    <source>
        <dbReference type="Proteomes" id="UP001341281"/>
    </source>
</evidence>
<keyword evidence="3" id="KW-1185">Reference proteome</keyword>
<evidence type="ECO:0000313" key="2">
    <source>
        <dbReference type="EMBL" id="WVZ95888.1"/>
    </source>
</evidence>